<dbReference type="InterPro" id="IPR036388">
    <property type="entry name" value="WH-like_DNA-bd_sf"/>
</dbReference>
<dbReference type="Gene3D" id="1.10.10.10">
    <property type="entry name" value="Winged helix-like DNA-binding domain superfamily/Winged helix DNA-binding domain"/>
    <property type="match status" value="1"/>
</dbReference>
<sequence>MFGRFRQHGHREESERRFARGEFGFGGRHFGGHHGYGRHGWGGGRMGRLFEQGDLRFIILSLINEKPRHGYEIIKAIEDKLQGLYSPSPGVIYPTLTLLEEMGYVTVAQAEGNKKLYAITDEGRAFLASNQSAVNLVMEKIAEATRRFGGGIQPQILRAMENLKLALQMRLAKGGLTEEQVTRITAIIDAAASDVERV</sequence>
<accession>A0A8J2YYN3</accession>
<name>A0A8J2YYN3_9PROT</name>
<evidence type="ECO:0000313" key="2">
    <source>
        <dbReference type="EMBL" id="GGF37210.1"/>
    </source>
</evidence>
<dbReference type="PANTHER" id="PTHR43252:SF7">
    <property type="entry name" value="TRANSCRIPTIONAL REGULATOR YQJI"/>
    <property type="match status" value="1"/>
</dbReference>
<dbReference type="SUPFAM" id="SSF46785">
    <property type="entry name" value="Winged helix' DNA-binding domain"/>
    <property type="match status" value="1"/>
</dbReference>
<protein>
    <submittedName>
        <fullName evidence="2">PadR family transcriptional regulator</fullName>
    </submittedName>
</protein>
<dbReference type="InterPro" id="IPR005149">
    <property type="entry name" value="Tscrpt_reg_PadR_N"/>
</dbReference>
<proteinExistence type="predicted"/>
<keyword evidence="3" id="KW-1185">Reference proteome</keyword>
<gene>
    <name evidence="2" type="ORF">GCM10011611_49690</name>
</gene>
<reference evidence="2" key="2">
    <citation type="submission" date="2020-09" db="EMBL/GenBank/DDBJ databases">
        <authorList>
            <person name="Sun Q."/>
            <person name="Zhou Y."/>
        </authorList>
    </citation>
    <scope>NUCLEOTIDE SEQUENCE</scope>
    <source>
        <strain evidence="2">CGMCC 1.15725</strain>
    </source>
</reference>
<evidence type="ECO:0000259" key="1">
    <source>
        <dbReference type="Pfam" id="PF03551"/>
    </source>
</evidence>
<evidence type="ECO:0000313" key="3">
    <source>
        <dbReference type="Proteomes" id="UP000646365"/>
    </source>
</evidence>
<dbReference type="RefSeq" id="WP_229743934.1">
    <property type="nucleotide sequence ID" value="NZ_BMJQ01000014.1"/>
</dbReference>
<dbReference type="Proteomes" id="UP000646365">
    <property type="component" value="Unassembled WGS sequence"/>
</dbReference>
<organism evidence="2 3">
    <name type="scientific">Aliidongia dinghuensis</name>
    <dbReference type="NCBI Taxonomy" id="1867774"/>
    <lineage>
        <taxon>Bacteria</taxon>
        <taxon>Pseudomonadati</taxon>
        <taxon>Pseudomonadota</taxon>
        <taxon>Alphaproteobacteria</taxon>
        <taxon>Rhodospirillales</taxon>
        <taxon>Dongiaceae</taxon>
        <taxon>Aliidongia</taxon>
    </lineage>
</organism>
<dbReference type="EMBL" id="BMJQ01000014">
    <property type="protein sequence ID" value="GGF37210.1"/>
    <property type="molecule type" value="Genomic_DNA"/>
</dbReference>
<dbReference type="InterPro" id="IPR036390">
    <property type="entry name" value="WH_DNA-bd_sf"/>
</dbReference>
<dbReference type="AlphaFoldDB" id="A0A8J2YYN3"/>
<comment type="caution">
    <text evidence="2">The sequence shown here is derived from an EMBL/GenBank/DDBJ whole genome shotgun (WGS) entry which is preliminary data.</text>
</comment>
<reference evidence="2" key="1">
    <citation type="journal article" date="2014" name="Int. J. Syst. Evol. Microbiol.">
        <title>Complete genome sequence of Corynebacterium casei LMG S-19264T (=DSM 44701T), isolated from a smear-ripened cheese.</title>
        <authorList>
            <consortium name="US DOE Joint Genome Institute (JGI-PGF)"/>
            <person name="Walter F."/>
            <person name="Albersmeier A."/>
            <person name="Kalinowski J."/>
            <person name="Ruckert C."/>
        </authorList>
    </citation>
    <scope>NUCLEOTIDE SEQUENCE</scope>
    <source>
        <strain evidence="2">CGMCC 1.15725</strain>
    </source>
</reference>
<dbReference type="PANTHER" id="PTHR43252">
    <property type="entry name" value="TRANSCRIPTIONAL REGULATOR YQJI"/>
    <property type="match status" value="1"/>
</dbReference>
<dbReference type="Pfam" id="PF03551">
    <property type="entry name" value="PadR"/>
    <property type="match status" value="1"/>
</dbReference>
<feature type="domain" description="Transcription regulator PadR N-terminal" evidence="1">
    <location>
        <begin position="59"/>
        <end position="128"/>
    </location>
</feature>